<comment type="caution">
    <text evidence="1">The sequence shown here is derived from an EMBL/GenBank/DDBJ whole genome shotgun (WGS) entry which is preliminary data.</text>
</comment>
<dbReference type="Proteomes" id="UP000266673">
    <property type="component" value="Unassembled WGS sequence"/>
</dbReference>
<keyword evidence="2" id="KW-1185">Reference proteome</keyword>
<dbReference type="OrthoDB" id="2403967at2759"/>
<name>A0A397TY23_9GLOM</name>
<protein>
    <submittedName>
        <fullName evidence="1">Uncharacterized protein</fullName>
    </submittedName>
</protein>
<organism evidence="1 2">
    <name type="scientific">Gigaspora rosea</name>
    <dbReference type="NCBI Taxonomy" id="44941"/>
    <lineage>
        <taxon>Eukaryota</taxon>
        <taxon>Fungi</taxon>
        <taxon>Fungi incertae sedis</taxon>
        <taxon>Mucoromycota</taxon>
        <taxon>Glomeromycotina</taxon>
        <taxon>Glomeromycetes</taxon>
        <taxon>Diversisporales</taxon>
        <taxon>Gigasporaceae</taxon>
        <taxon>Gigaspora</taxon>
    </lineage>
</organism>
<proteinExistence type="predicted"/>
<evidence type="ECO:0000313" key="1">
    <source>
        <dbReference type="EMBL" id="RIB02900.1"/>
    </source>
</evidence>
<evidence type="ECO:0000313" key="2">
    <source>
        <dbReference type="Proteomes" id="UP000266673"/>
    </source>
</evidence>
<gene>
    <name evidence="1" type="ORF">C2G38_2124206</name>
</gene>
<dbReference type="EMBL" id="QKWP01002555">
    <property type="protein sequence ID" value="RIB02900.1"/>
    <property type="molecule type" value="Genomic_DNA"/>
</dbReference>
<sequence length="69" mass="7292">MIKLGVNLVEAEFKGVKSTIGLNIDTGVSIRKNVVEAKIDGFGIKVGKEVGISTPIGEVSVDLGKLFDF</sequence>
<accession>A0A397TY23</accession>
<reference evidence="1 2" key="1">
    <citation type="submission" date="2018-06" db="EMBL/GenBank/DDBJ databases">
        <title>Comparative genomics reveals the genomic features of Rhizophagus irregularis, R. cerebriforme, R. diaphanum and Gigaspora rosea, and their symbiotic lifestyle signature.</title>
        <authorList>
            <person name="Morin E."/>
            <person name="San Clemente H."/>
            <person name="Chen E.C.H."/>
            <person name="De La Providencia I."/>
            <person name="Hainaut M."/>
            <person name="Kuo A."/>
            <person name="Kohler A."/>
            <person name="Murat C."/>
            <person name="Tang N."/>
            <person name="Roy S."/>
            <person name="Loubradou J."/>
            <person name="Henrissat B."/>
            <person name="Grigoriev I.V."/>
            <person name="Corradi N."/>
            <person name="Roux C."/>
            <person name="Martin F.M."/>
        </authorList>
    </citation>
    <scope>NUCLEOTIDE SEQUENCE [LARGE SCALE GENOMIC DNA]</scope>
    <source>
        <strain evidence="1 2">DAOM 194757</strain>
    </source>
</reference>
<dbReference type="AlphaFoldDB" id="A0A397TY23"/>